<proteinExistence type="inferred from homology"/>
<keyword evidence="4 5" id="KW-0472">Membrane</keyword>
<feature type="transmembrane region" description="Helical" evidence="5">
    <location>
        <begin position="43"/>
        <end position="66"/>
    </location>
</feature>
<evidence type="ECO:0000313" key="7">
    <source>
        <dbReference type="EMBL" id="MUB66578.1"/>
    </source>
</evidence>
<dbReference type="Proteomes" id="UP001055091">
    <property type="component" value="Unassembled WGS sequence"/>
</dbReference>
<feature type="transmembrane region" description="Helical" evidence="5">
    <location>
        <begin position="78"/>
        <end position="97"/>
    </location>
</feature>
<organism evidence="6 9">
    <name type="scientific">Hungatella hathewayi</name>
    <dbReference type="NCBI Taxonomy" id="154046"/>
    <lineage>
        <taxon>Bacteria</taxon>
        <taxon>Bacillati</taxon>
        <taxon>Bacillota</taxon>
        <taxon>Clostridia</taxon>
        <taxon>Lachnospirales</taxon>
        <taxon>Lachnospiraceae</taxon>
        <taxon>Hungatella</taxon>
    </lineage>
</organism>
<evidence type="ECO:0000256" key="1">
    <source>
        <dbReference type="ARBA" id="ARBA00022475"/>
    </source>
</evidence>
<dbReference type="AlphaFoldDB" id="A0A174X0K6"/>
<keyword evidence="1 5" id="KW-1003">Cell membrane</keyword>
<evidence type="ECO:0000313" key="9">
    <source>
        <dbReference type="Proteomes" id="UP001055091"/>
    </source>
</evidence>
<dbReference type="RefSeq" id="WP_006773208.1">
    <property type="nucleotide sequence ID" value="NZ_BQNJ01000001.1"/>
</dbReference>
<comment type="similarity">
    <text evidence="5">Belongs to the UPF0397 family.</text>
</comment>
<name>A0A174X0K6_9FIRM</name>
<evidence type="ECO:0000256" key="4">
    <source>
        <dbReference type="ARBA" id="ARBA00023136"/>
    </source>
</evidence>
<gene>
    <name evidence="6" type="ORF">CE91St55_25850</name>
    <name evidence="7" type="ORF">GNE07_26520</name>
</gene>
<comment type="subcellular location">
    <subcellularLocation>
        <location evidence="5">Cell membrane</location>
        <topology evidence="5">Multi-pass membrane protein</topology>
    </subcellularLocation>
</comment>
<dbReference type="InterPro" id="IPR022914">
    <property type="entry name" value="UPF0397"/>
</dbReference>
<feature type="transmembrane region" description="Helical" evidence="5">
    <location>
        <begin position="12"/>
        <end position="31"/>
    </location>
</feature>
<keyword evidence="3 5" id="KW-1133">Transmembrane helix</keyword>
<dbReference type="GeneID" id="93148120"/>
<dbReference type="Pfam" id="PF07155">
    <property type="entry name" value="ECF-ribofla_trS"/>
    <property type="match status" value="1"/>
</dbReference>
<evidence type="ECO:0000313" key="8">
    <source>
        <dbReference type="Proteomes" id="UP000434223"/>
    </source>
</evidence>
<evidence type="ECO:0000313" key="6">
    <source>
        <dbReference type="EMBL" id="GKH00604.1"/>
    </source>
</evidence>
<protein>
    <recommendedName>
        <fullName evidence="5">UPF0397 protein CE91St55_25850</fullName>
    </recommendedName>
</protein>
<dbReference type="HAMAP" id="MF_01572">
    <property type="entry name" value="UPF0397"/>
    <property type="match status" value="1"/>
</dbReference>
<comment type="caution">
    <text evidence="6">The sequence shown here is derived from an EMBL/GenBank/DDBJ whole genome shotgun (WGS) entry which is preliminary data.</text>
</comment>
<feature type="transmembrane region" description="Helical" evidence="5">
    <location>
        <begin position="146"/>
        <end position="172"/>
    </location>
</feature>
<dbReference type="EMBL" id="BQNJ01000001">
    <property type="protein sequence ID" value="GKH00604.1"/>
    <property type="molecule type" value="Genomic_DNA"/>
</dbReference>
<dbReference type="PANTHER" id="PTHR37815">
    <property type="entry name" value="UPF0397 PROTEIN BC_2624-RELATED"/>
    <property type="match status" value="1"/>
</dbReference>
<keyword evidence="2 5" id="KW-0812">Transmembrane</keyword>
<dbReference type="Proteomes" id="UP000434223">
    <property type="component" value="Unassembled WGS sequence"/>
</dbReference>
<dbReference type="OrthoDB" id="4550662at2"/>
<reference evidence="6" key="2">
    <citation type="submission" date="2022-01" db="EMBL/GenBank/DDBJ databases">
        <title>Novel bile acid biosynthetic pathways are enriched in the microbiome of centenarians.</title>
        <authorList>
            <person name="Sato Y."/>
            <person name="Atarashi K."/>
            <person name="Plichta R.D."/>
            <person name="Arai Y."/>
            <person name="Sasajima S."/>
            <person name="Kearney M.S."/>
            <person name="Suda W."/>
            <person name="Takeshita K."/>
            <person name="Sasaki T."/>
            <person name="Okamoto S."/>
            <person name="Skelly N.A."/>
            <person name="Okamura Y."/>
            <person name="Vlamakis H."/>
            <person name="Li Y."/>
            <person name="Tanoue T."/>
            <person name="Takei H."/>
            <person name="Nittono H."/>
            <person name="Narushima S."/>
            <person name="Irie J."/>
            <person name="Itoh H."/>
            <person name="Moriya K."/>
            <person name="Sugiura Y."/>
            <person name="Suematsu M."/>
            <person name="Moritoki N."/>
            <person name="Shibata S."/>
            <person name="Littman R.D."/>
            <person name="Fischbach A.M."/>
            <person name="Uwamino Y."/>
            <person name="Inoue T."/>
            <person name="Honda A."/>
            <person name="Hattori M."/>
            <person name="Murai T."/>
            <person name="Xavier J.R."/>
            <person name="Hirose N."/>
            <person name="Honda K."/>
        </authorList>
    </citation>
    <scope>NUCLEOTIDE SEQUENCE</scope>
    <source>
        <strain evidence="6">CE91-St55</strain>
    </source>
</reference>
<dbReference type="InterPro" id="IPR009825">
    <property type="entry name" value="ECF_substrate-spec-like"/>
</dbReference>
<evidence type="ECO:0000256" key="5">
    <source>
        <dbReference type="HAMAP-Rule" id="MF_01572"/>
    </source>
</evidence>
<dbReference type="GO" id="GO:0005886">
    <property type="term" value="C:plasma membrane"/>
    <property type="evidence" value="ECO:0007669"/>
    <property type="project" value="UniProtKB-SubCell"/>
</dbReference>
<dbReference type="PANTHER" id="PTHR37815:SF3">
    <property type="entry name" value="UPF0397 PROTEIN SPR0429"/>
    <property type="match status" value="1"/>
</dbReference>
<reference evidence="7 8" key="1">
    <citation type="submission" date="2019-09" db="EMBL/GenBank/DDBJ databases">
        <title>Draft genome sequencing of Hungatella hathewayi 123Y-2.</title>
        <authorList>
            <person name="Lv Q."/>
            <person name="Li S."/>
        </authorList>
    </citation>
    <scope>NUCLEOTIDE SEQUENCE [LARGE SCALE GENOMIC DNA]</scope>
    <source>
        <strain evidence="7 8">123Y-2</strain>
    </source>
</reference>
<dbReference type="EMBL" id="WNME01000028">
    <property type="protein sequence ID" value="MUB66578.1"/>
    <property type="molecule type" value="Genomic_DNA"/>
</dbReference>
<accession>A0A174X0K6</accession>
<feature type="transmembrane region" description="Helical" evidence="5">
    <location>
        <begin position="117"/>
        <end position="140"/>
    </location>
</feature>
<sequence>MKKLFEFKTKTIVATGLGAALFTLLFMYVKIPTGIPETDIQTAYGIGAFFAALFGPIAGGLIAFIGHALSDSIQYGSAWWSWVVASGLSCFIIGLVYPKLHVEDGEFGKKDIILFNVYQIIGNAIAWIIVAPILDILIYAEPANLVFTQGVVAAISNAISSGVIGTILLVLYSRTRSKKGSLTKE</sequence>
<evidence type="ECO:0000256" key="2">
    <source>
        <dbReference type="ARBA" id="ARBA00022692"/>
    </source>
</evidence>
<evidence type="ECO:0000256" key="3">
    <source>
        <dbReference type="ARBA" id="ARBA00022989"/>
    </source>
</evidence>
<dbReference type="NCBIfam" id="NF010182">
    <property type="entry name" value="PRK13661.1"/>
    <property type="match status" value="1"/>
</dbReference>
<dbReference type="Gene3D" id="1.10.1760.20">
    <property type="match status" value="1"/>
</dbReference>